<organism evidence="1 2">
    <name type="scientific">Scylla paramamosain</name>
    <name type="common">Mud crab</name>
    <dbReference type="NCBI Taxonomy" id="85552"/>
    <lineage>
        <taxon>Eukaryota</taxon>
        <taxon>Metazoa</taxon>
        <taxon>Ecdysozoa</taxon>
        <taxon>Arthropoda</taxon>
        <taxon>Crustacea</taxon>
        <taxon>Multicrustacea</taxon>
        <taxon>Malacostraca</taxon>
        <taxon>Eumalacostraca</taxon>
        <taxon>Eucarida</taxon>
        <taxon>Decapoda</taxon>
        <taxon>Pleocyemata</taxon>
        <taxon>Brachyura</taxon>
        <taxon>Eubrachyura</taxon>
        <taxon>Portunoidea</taxon>
        <taxon>Portunidae</taxon>
        <taxon>Portuninae</taxon>
        <taxon>Scylla</taxon>
    </lineage>
</organism>
<dbReference type="EMBL" id="JARAKH010001401">
    <property type="protein sequence ID" value="KAK8373051.1"/>
    <property type="molecule type" value="Genomic_DNA"/>
</dbReference>
<dbReference type="Proteomes" id="UP001487740">
    <property type="component" value="Unassembled WGS sequence"/>
</dbReference>
<sequence>MYRFKKCDDATHRQTDRQTVTTAGVLAHLEVRRGSRVAVLQCCSVADLHPNKGSITVESRRSVHITSAFTTITSEVVSIRGGEARC</sequence>
<keyword evidence="2" id="KW-1185">Reference proteome</keyword>
<reference evidence="1 2" key="1">
    <citation type="submission" date="2023-03" db="EMBL/GenBank/DDBJ databases">
        <title>High-quality genome of Scylla paramamosain provides insights in environmental adaptation.</title>
        <authorList>
            <person name="Zhang L."/>
        </authorList>
    </citation>
    <scope>NUCLEOTIDE SEQUENCE [LARGE SCALE GENOMIC DNA]</scope>
    <source>
        <strain evidence="1">LZ_2023a</strain>
        <tissue evidence="1">Muscle</tissue>
    </source>
</reference>
<dbReference type="AlphaFoldDB" id="A0AAW0SD62"/>
<comment type="caution">
    <text evidence="1">The sequence shown here is derived from an EMBL/GenBank/DDBJ whole genome shotgun (WGS) entry which is preliminary data.</text>
</comment>
<protein>
    <submittedName>
        <fullName evidence="1">Uncharacterized protein</fullName>
    </submittedName>
</protein>
<accession>A0AAW0SD62</accession>
<gene>
    <name evidence="1" type="ORF">O3P69_011703</name>
</gene>
<proteinExistence type="predicted"/>
<evidence type="ECO:0000313" key="1">
    <source>
        <dbReference type="EMBL" id="KAK8373051.1"/>
    </source>
</evidence>
<evidence type="ECO:0000313" key="2">
    <source>
        <dbReference type="Proteomes" id="UP001487740"/>
    </source>
</evidence>
<name>A0AAW0SD62_SCYPA</name>